<feature type="transmembrane region" description="Helical" evidence="8">
    <location>
        <begin position="334"/>
        <end position="358"/>
    </location>
</feature>
<proteinExistence type="inferred from homology"/>
<dbReference type="InterPro" id="IPR002490">
    <property type="entry name" value="V-ATPase_116kDa_su"/>
</dbReference>
<dbReference type="GO" id="GO:0046961">
    <property type="term" value="F:proton-transporting ATPase activity, rotational mechanism"/>
    <property type="evidence" value="ECO:0007669"/>
    <property type="project" value="InterPro"/>
</dbReference>
<evidence type="ECO:0000313" key="9">
    <source>
        <dbReference type="EMBL" id="SNZ09173.1"/>
    </source>
</evidence>
<keyword evidence="4 8" id="KW-0812">Transmembrane</keyword>
<organism evidence="9 10">
    <name type="scientific">Persephonella hydrogeniphila</name>
    <dbReference type="NCBI Taxonomy" id="198703"/>
    <lineage>
        <taxon>Bacteria</taxon>
        <taxon>Pseudomonadati</taxon>
        <taxon>Aquificota</taxon>
        <taxon>Aquificia</taxon>
        <taxon>Aquificales</taxon>
        <taxon>Hydrogenothermaceae</taxon>
        <taxon>Persephonella</taxon>
    </lineage>
</organism>
<feature type="transmembrane region" description="Helical" evidence="8">
    <location>
        <begin position="440"/>
        <end position="463"/>
    </location>
</feature>
<evidence type="ECO:0000256" key="3">
    <source>
        <dbReference type="ARBA" id="ARBA00022448"/>
    </source>
</evidence>
<dbReference type="AlphaFoldDB" id="A0A285NJQ4"/>
<dbReference type="GO" id="GO:0033179">
    <property type="term" value="C:proton-transporting V-type ATPase, V0 domain"/>
    <property type="evidence" value="ECO:0007669"/>
    <property type="project" value="InterPro"/>
</dbReference>
<evidence type="ECO:0000313" key="10">
    <source>
        <dbReference type="Proteomes" id="UP000219036"/>
    </source>
</evidence>
<evidence type="ECO:0000256" key="7">
    <source>
        <dbReference type="ARBA" id="ARBA00023136"/>
    </source>
</evidence>
<evidence type="ECO:0000256" key="5">
    <source>
        <dbReference type="ARBA" id="ARBA00022989"/>
    </source>
</evidence>
<comment type="subcellular location">
    <subcellularLocation>
        <location evidence="1">Membrane</location>
        <topology evidence="1">Multi-pass membrane protein</topology>
    </subcellularLocation>
</comment>
<evidence type="ECO:0000256" key="4">
    <source>
        <dbReference type="ARBA" id="ARBA00022692"/>
    </source>
</evidence>
<keyword evidence="3" id="KW-0813">Transport</keyword>
<dbReference type="Pfam" id="PF01496">
    <property type="entry name" value="V_ATPase_I"/>
    <property type="match status" value="2"/>
</dbReference>
<feature type="transmembrane region" description="Helical" evidence="8">
    <location>
        <begin position="547"/>
        <end position="572"/>
    </location>
</feature>
<evidence type="ECO:0000256" key="6">
    <source>
        <dbReference type="ARBA" id="ARBA00023065"/>
    </source>
</evidence>
<dbReference type="GO" id="GO:0016471">
    <property type="term" value="C:vacuolar proton-transporting V-type ATPase complex"/>
    <property type="evidence" value="ECO:0007669"/>
    <property type="project" value="TreeGrafter"/>
</dbReference>
<dbReference type="PANTHER" id="PTHR11629:SF63">
    <property type="entry name" value="V-TYPE PROTON ATPASE SUBUNIT A"/>
    <property type="match status" value="1"/>
</dbReference>
<sequence>MGFLMLFPEKMIYLKISIPAGKVDEEIKNIGLSGLLHIDERKGKRVFAAEEKRVEHLYRKTESFLDILGITYRKKWENGDIDITRIEDFVYDLEEKLNKISNLKKKLQRIRKLFETAKSIKERSKDILEPDKLLKNLKCIKFISGIIPDENLEPFLLSLKAYITFPVYGRLSKGSSWFFVFYLEDESTHIKDILGKNQAEDIPAEYFLREKEKEIKEREKEINDLLNMVKDKYLKKLLDYNSFLRLKYKITVAKQPLEIKGDYYIIYGWIPARKLDSFRRFVKYSNIETFPAGEDAPVLLKTPEFFKPFERIIKGFSYPKYGEINPTIPFGITFLIFFGIMFGDVGHGLVLSLVGFFLKKKNRDLGLVLILSGISSSFFGFLYGSFFGFHDIFPHLFISPIYDVEKLLIFSIFVGIIVISLSFILNILSLLRRKKIKNLIFGEGGMLWLLIYWYSIGVFIKAVVFKLDIKWDLVFLILIIFIVFIYIYRKSKSATQSVINVLRELIETVTNTVSFVRLGAFALAHAALFLAVFTIARLLESEGKGLLYWFTIVIGNVFIIVLEGIIVAIQTLRLEYYEFFKRFFVGGGIPYRPFRLD</sequence>
<dbReference type="PANTHER" id="PTHR11629">
    <property type="entry name" value="VACUOLAR PROTON ATPASES"/>
    <property type="match status" value="1"/>
</dbReference>
<feature type="transmembrane region" description="Helical" evidence="8">
    <location>
        <begin position="407"/>
        <end position="428"/>
    </location>
</feature>
<dbReference type="GO" id="GO:0007035">
    <property type="term" value="P:vacuolar acidification"/>
    <property type="evidence" value="ECO:0007669"/>
    <property type="project" value="TreeGrafter"/>
</dbReference>
<feature type="transmembrane region" description="Helical" evidence="8">
    <location>
        <begin position="509"/>
        <end position="535"/>
    </location>
</feature>
<dbReference type="Proteomes" id="UP000219036">
    <property type="component" value="Unassembled WGS sequence"/>
</dbReference>
<dbReference type="GO" id="GO:0051117">
    <property type="term" value="F:ATPase binding"/>
    <property type="evidence" value="ECO:0007669"/>
    <property type="project" value="TreeGrafter"/>
</dbReference>
<comment type="similarity">
    <text evidence="2">Belongs to the V-ATPase 116 kDa subunit family.</text>
</comment>
<protein>
    <submittedName>
        <fullName evidence="9">V/A-type H+-transporting ATPase subunit I</fullName>
    </submittedName>
</protein>
<evidence type="ECO:0000256" key="2">
    <source>
        <dbReference type="ARBA" id="ARBA00009904"/>
    </source>
</evidence>
<keyword evidence="10" id="KW-1185">Reference proteome</keyword>
<gene>
    <name evidence="9" type="ORF">SAMN06265182_1496</name>
</gene>
<reference evidence="10" key="1">
    <citation type="submission" date="2017-09" db="EMBL/GenBank/DDBJ databases">
        <authorList>
            <person name="Varghese N."/>
            <person name="Submissions S."/>
        </authorList>
    </citation>
    <scope>NUCLEOTIDE SEQUENCE [LARGE SCALE GENOMIC DNA]</scope>
    <source>
        <strain evidence="10">DSM 15103</strain>
    </source>
</reference>
<dbReference type="EMBL" id="OBEI01000006">
    <property type="protein sequence ID" value="SNZ09173.1"/>
    <property type="molecule type" value="Genomic_DNA"/>
</dbReference>
<evidence type="ECO:0000256" key="1">
    <source>
        <dbReference type="ARBA" id="ARBA00004141"/>
    </source>
</evidence>
<accession>A0A285NJQ4</accession>
<evidence type="ECO:0000256" key="8">
    <source>
        <dbReference type="SAM" id="Phobius"/>
    </source>
</evidence>
<feature type="transmembrane region" description="Helical" evidence="8">
    <location>
        <begin position="469"/>
        <end position="488"/>
    </location>
</feature>
<name>A0A285NJQ4_9AQUI</name>
<keyword evidence="7 8" id="KW-0472">Membrane</keyword>
<feature type="transmembrane region" description="Helical" evidence="8">
    <location>
        <begin position="365"/>
        <end position="387"/>
    </location>
</feature>
<keyword evidence="5 8" id="KW-1133">Transmembrane helix</keyword>
<keyword evidence="6" id="KW-0406">Ion transport</keyword>